<proteinExistence type="predicted"/>
<name>A0A1A9ZPY6_GLOPL</name>
<reference evidence="1" key="2">
    <citation type="submission" date="2020-05" db="UniProtKB">
        <authorList>
            <consortium name="EnsemblMetazoa"/>
        </authorList>
    </citation>
    <scope>IDENTIFICATION</scope>
    <source>
        <strain evidence="1">IAEA</strain>
    </source>
</reference>
<dbReference type="Proteomes" id="UP000092445">
    <property type="component" value="Unassembled WGS sequence"/>
</dbReference>
<evidence type="ECO:0000313" key="1">
    <source>
        <dbReference type="EnsemblMetazoa" id="GPAI021407-PA"/>
    </source>
</evidence>
<dbReference type="EnsemblMetazoa" id="GPAI021407-RA">
    <property type="protein sequence ID" value="GPAI021407-PA"/>
    <property type="gene ID" value="GPAI021407"/>
</dbReference>
<organism evidence="1 2">
    <name type="scientific">Glossina pallidipes</name>
    <name type="common">Tsetse fly</name>
    <dbReference type="NCBI Taxonomy" id="7398"/>
    <lineage>
        <taxon>Eukaryota</taxon>
        <taxon>Metazoa</taxon>
        <taxon>Ecdysozoa</taxon>
        <taxon>Arthropoda</taxon>
        <taxon>Hexapoda</taxon>
        <taxon>Insecta</taxon>
        <taxon>Pterygota</taxon>
        <taxon>Neoptera</taxon>
        <taxon>Endopterygota</taxon>
        <taxon>Diptera</taxon>
        <taxon>Brachycera</taxon>
        <taxon>Muscomorpha</taxon>
        <taxon>Hippoboscoidea</taxon>
        <taxon>Glossinidae</taxon>
        <taxon>Glossina</taxon>
    </lineage>
</organism>
<protein>
    <submittedName>
        <fullName evidence="1">Uncharacterized protein</fullName>
    </submittedName>
</protein>
<reference evidence="2" key="1">
    <citation type="submission" date="2014-03" db="EMBL/GenBank/DDBJ databases">
        <authorList>
            <person name="Aksoy S."/>
            <person name="Warren W."/>
            <person name="Wilson R.K."/>
        </authorList>
    </citation>
    <scope>NUCLEOTIDE SEQUENCE [LARGE SCALE GENOMIC DNA]</scope>
    <source>
        <strain evidence="2">IAEA</strain>
    </source>
</reference>
<sequence length="181" mass="20268">MVCCNCELATTDCIVLRDVSCIKPLVLLTFIAVPPPTEANCKACGENIYIKIHSRKSVMITGNVNKQIKSERPLLTGKHLILLSASWPVVTLSPRLRDGFKKLCSAQIFKNLHDVSLRERSQCTYVKREREIFKAISIVCPSLDTSHLDNNVKKSDREKKSPIACVSFILNIRVSLSLGDR</sequence>
<accession>A0A1A9ZPY6</accession>
<dbReference type="VEuPathDB" id="VectorBase:GPAI021407"/>
<dbReference type="AlphaFoldDB" id="A0A1A9ZPY6"/>
<keyword evidence="2" id="KW-1185">Reference proteome</keyword>
<evidence type="ECO:0000313" key="2">
    <source>
        <dbReference type="Proteomes" id="UP000092445"/>
    </source>
</evidence>